<gene>
    <name evidence="2" type="ORF">BN626_00405</name>
</gene>
<sequence length="116" mass="13180">MSKKLTFGFLKLLTSFIVSFLFFEMSIGAMLITYAFLEIISISSKDDVAKWKSSKKYTIVLFICILGAIMILLGLKMFDNQMFIIIGGICFAPTIALIIVKDFLEYINVDRNNNKN</sequence>
<dbReference type="Proteomes" id="UP000018162">
    <property type="component" value="Unassembled WGS sequence"/>
</dbReference>
<dbReference type="AlphaFoldDB" id="R6TFD1"/>
<proteinExistence type="predicted"/>
<comment type="caution">
    <text evidence="2">The sequence shown here is derived from an EMBL/GenBank/DDBJ whole genome shotgun (WGS) entry which is preliminary data.</text>
</comment>
<feature type="transmembrane region" description="Helical" evidence="1">
    <location>
        <begin position="57"/>
        <end position="75"/>
    </location>
</feature>
<evidence type="ECO:0000256" key="1">
    <source>
        <dbReference type="SAM" id="Phobius"/>
    </source>
</evidence>
<evidence type="ECO:0000313" key="3">
    <source>
        <dbReference type="Proteomes" id="UP000018162"/>
    </source>
</evidence>
<organism evidence="2 3">
    <name type="scientific">Agathobacter rectalis CAG:36</name>
    <dbReference type="NCBI Taxonomy" id="1263079"/>
    <lineage>
        <taxon>Bacteria</taxon>
        <taxon>Bacillati</taxon>
        <taxon>Bacillota</taxon>
        <taxon>Clostridia</taxon>
        <taxon>Lachnospirales</taxon>
        <taxon>Lachnospiraceae</taxon>
        <taxon>Agathobacter</taxon>
    </lineage>
</organism>
<reference evidence="2" key="1">
    <citation type="submission" date="2012-11" db="EMBL/GenBank/DDBJ databases">
        <title>Dependencies among metagenomic species, viruses, plasmids and units of genetic variation.</title>
        <authorList>
            <person name="Nielsen H.B."/>
            <person name="Almeida M."/>
            <person name="Juncker A.S."/>
            <person name="Rasmussen S."/>
            <person name="Li J."/>
            <person name="Sunagawa S."/>
            <person name="Plichta D."/>
            <person name="Gautier L."/>
            <person name="Le Chatelier E."/>
            <person name="Peletier E."/>
            <person name="Bonde I."/>
            <person name="Nielsen T."/>
            <person name="Manichanh C."/>
            <person name="Arumugam M."/>
            <person name="Batto J."/>
            <person name="Santos M.B.Q.D."/>
            <person name="Blom N."/>
            <person name="Borruel N."/>
            <person name="Burgdorf K.S."/>
            <person name="Boumezbeur F."/>
            <person name="Casellas F."/>
            <person name="Dore J."/>
            <person name="Guarner F."/>
            <person name="Hansen T."/>
            <person name="Hildebrand F."/>
            <person name="Kaas R.S."/>
            <person name="Kennedy S."/>
            <person name="Kristiansen K."/>
            <person name="Kultima J.R."/>
            <person name="Leonard P."/>
            <person name="Levenez F."/>
            <person name="Lund O."/>
            <person name="Moumen B."/>
            <person name="Le Paslier D."/>
            <person name="Pons N."/>
            <person name="Pedersen O."/>
            <person name="Prifti E."/>
            <person name="Qin J."/>
            <person name="Raes J."/>
            <person name="Tap J."/>
            <person name="Tims S."/>
            <person name="Ussery D.W."/>
            <person name="Yamada T."/>
            <person name="MetaHit consortium"/>
            <person name="Renault P."/>
            <person name="Sicheritz-Ponten T."/>
            <person name="Bork P."/>
            <person name="Wang J."/>
            <person name="Brunak S."/>
            <person name="Ehrlich S.D."/>
        </authorList>
    </citation>
    <scope>NUCLEOTIDE SEQUENCE [LARGE SCALE GENOMIC DNA]</scope>
</reference>
<keyword evidence="1" id="KW-0472">Membrane</keyword>
<keyword evidence="1" id="KW-1133">Transmembrane helix</keyword>
<dbReference type="EMBL" id="CBFV010000024">
    <property type="protein sequence ID" value="CDC70950.1"/>
    <property type="molecule type" value="Genomic_DNA"/>
</dbReference>
<protein>
    <submittedName>
        <fullName evidence="2">Uncharacterized protein</fullName>
    </submittedName>
</protein>
<name>R6TFD1_9FIRM</name>
<feature type="transmembrane region" description="Helical" evidence="1">
    <location>
        <begin position="12"/>
        <end position="37"/>
    </location>
</feature>
<feature type="transmembrane region" description="Helical" evidence="1">
    <location>
        <begin position="82"/>
        <end position="100"/>
    </location>
</feature>
<accession>R6TFD1</accession>
<keyword evidence="1" id="KW-0812">Transmembrane</keyword>
<evidence type="ECO:0000313" key="2">
    <source>
        <dbReference type="EMBL" id="CDC70950.1"/>
    </source>
</evidence>